<dbReference type="GO" id="GO:0006915">
    <property type="term" value="P:apoptotic process"/>
    <property type="evidence" value="ECO:0007669"/>
    <property type="project" value="UniProtKB-ARBA"/>
</dbReference>
<dbReference type="RefSeq" id="XP_013391496.1">
    <property type="nucleotide sequence ID" value="XM_013536042.1"/>
</dbReference>
<dbReference type="InterPro" id="IPR038359">
    <property type="entry name" value="Connexin_N_sf"/>
</dbReference>
<feature type="transmembrane region" description="Helical" evidence="1">
    <location>
        <begin position="89"/>
        <end position="108"/>
    </location>
</feature>
<evidence type="ECO:0000313" key="8">
    <source>
        <dbReference type="RefSeq" id="XP_013391499.1"/>
    </source>
</evidence>
<dbReference type="InterPro" id="IPR027417">
    <property type="entry name" value="P-loop_NTPase"/>
</dbReference>
<keyword evidence="1" id="KW-0812">Transmembrane</keyword>
<dbReference type="RefSeq" id="XP_013391501.1">
    <property type="nucleotide sequence ID" value="XM_013536047.1"/>
</dbReference>
<evidence type="ECO:0000313" key="9">
    <source>
        <dbReference type="RefSeq" id="XP_013391500.1"/>
    </source>
</evidence>
<evidence type="ECO:0000313" key="10">
    <source>
        <dbReference type="RefSeq" id="XP_013391501.1"/>
    </source>
</evidence>
<keyword evidence="1" id="KW-0472">Membrane</keyword>
<dbReference type="AlphaFoldDB" id="A0A1S3HZQ3"/>
<name>A0A1S3HZQ3_LINAN</name>
<dbReference type="RefSeq" id="XP_013391499.1">
    <property type="nucleotide sequence ID" value="XM_013536045.1"/>
</dbReference>
<proteinExistence type="predicted"/>
<dbReference type="STRING" id="7574.A0A1S3HZQ3"/>
<evidence type="ECO:0000313" key="6">
    <source>
        <dbReference type="RefSeq" id="XP_013391497.1"/>
    </source>
</evidence>
<dbReference type="SUPFAM" id="SSF52540">
    <property type="entry name" value="P-loop containing nucleoside triphosphate hydrolases"/>
    <property type="match status" value="1"/>
</dbReference>
<dbReference type="RefSeq" id="XP_013391502.1">
    <property type="nucleotide sequence ID" value="XM_013536048.1"/>
</dbReference>
<reference evidence="4 5" key="1">
    <citation type="submission" date="2025-04" db="UniProtKB">
        <authorList>
            <consortium name="RefSeq"/>
        </authorList>
    </citation>
    <scope>IDENTIFICATION</scope>
    <source>
        <tissue evidence="4 5">Gonads</tissue>
    </source>
</reference>
<dbReference type="RefSeq" id="XP_013391497.1">
    <property type="nucleotide sequence ID" value="XM_013536043.1"/>
</dbReference>
<evidence type="ECO:0000313" key="12">
    <source>
        <dbReference type="RefSeq" id="XP_013391503.1"/>
    </source>
</evidence>
<keyword evidence="1" id="KW-1133">Transmembrane helix</keyword>
<dbReference type="InterPro" id="IPR002182">
    <property type="entry name" value="NB-ARC"/>
</dbReference>
<keyword evidence="3" id="KW-1185">Reference proteome</keyword>
<accession>A0A1S3HZQ3</accession>
<protein>
    <submittedName>
        <fullName evidence="4 5">Uncharacterized protein LOC106159679 isoform X1</fullName>
    </submittedName>
</protein>
<dbReference type="RefSeq" id="XP_013391503.1">
    <property type="nucleotide sequence ID" value="XM_013536049.1"/>
</dbReference>
<feature type="domain" description="AAA+ ATPase" evidence="2">
    <location>
        <begin position="293"/>
        <end position="430"/>
    </location>
</feature>
<dbReference type="InterPro" id="IPR003593">
    <property type="entry name" value="AAA+_ATPase"/>
</dbReference>
<dbReference type="Gene3D" id="3.40.50.300">
    <property type="entry name" value="P-loop containing nucleotide triphosphate hydrolases"/>
    <property type="match status" value="1"/>
</dbReference>
<evidence type="ECO:0000256" key="1">
    <source>
        <dbReference type="SAM" id="Phobius"/>
    </source>
</evidence>
<dbReference type="OrthoDB" id="6057525at2759"/>
<evidence type="ECO:0000313" key="4">
    <source>
        <dbReference type="RefSeq" id="XP_013391495.1"/>
    </source>
</evidence>
<evidence type="ECO:0000313" key="7">
    <source>
        <dbReference type="RefSeq" id="XP_013391498.1"/>
    </source>
</evidence>
<evidence type="ECO:0000313" key="5">
    <source>
        <dbReference type="RefSeq" id="XP_013391496.1"/>
    </source>
</evidence>
<evidence type="ECO:0000259" key="2">
    <source>
        <dbReference type="SMART" id="SM00382"/>
    </source>
</evidence>
<dbReference type="PANTHER" id="PTHR22845:SF5">
    <property type="entry name" value="APOPTOTIC PROTEASE-ACTIVATING FACTOR 1"/>
    <property type="match status" value="1"/>
</dbReference>
<evidence type="ECO:0000313" key="3">
    <source>
        <dbReference type="Proteomes" id="UP000085678"/>
    </source>
</evidence>
<dbReference type="GeneID" id="106159679"/>
<dbReference type="GO" id="GO:0043531">
    <property type="term" value="F:ADP binding"/>
    <property type="evidence" value="ECO:0007669"/>
    <property type="project" value="InterPro"/>
</dbReference>
<dbReference type="Gene3D" id="1.20.1440.80">
    <property type="entry name" value="Gap junction channel protein cysteine-rich domain"/>
    <property type="match status" value="1"/>
</dbReference>
<dbReference type="PANTHER" id="PTHR22845">
    <property type="entry name" value="APOPTOTIC PROTEASE-ACTIVATING FACTOR 1"/>
    <property type="match status" value="1"/>
</dbReference>
<gene>
    <name evidence="4 5 6 7 8 9 10 11 12" type="primary">LOC106159679</name>
</gene>
<feature type="transmembrane region" description="Helical" evidence="1">
    <location>
        <begin position="206"/>
        <end position="230"/>
    </location>
</feature>
<dbReference type="GO" id="GO:0005829">
    <property type="term" value="C:cytosol"/>
    <property type="evidence" value="ECO:0007669"/>
    <property type="project" value="UniProtKB-ARBA"/>
</dbReference>
<organism evidence="3 4">
    <name type="scientific">Lingula anatina</name>
    <name type="common">Brachiopod</name>
    <name type="synonym">Lingula unguis</name>
    <dbReference type="NCBI Taxonomy" id="7574"/>
    <lineage>
        <taxon>Eukaryota</taxon>
        <taxon>Metazoa</taxon>
        <taxon>Spiralia</taxon>
        <taxon>Lophotrochozoa</taxon>
        <taxon>Brachiopoda</taxon>
        <taxon>Linguliformea</taxon>
        <taxon>Lingulata</taxon>
        <taxon>Lingulida</taxon>
        <taxon>Linguloidea</taxon>
        <taxon>Lingulidae</taxon>
        <taxon>Lingula</taxon>
    </lineage>
</organism>
<dbReference type="Pfam" id="PF00931">
    <property type="entry name" value="NB-ARC"/>
    <property type="match status" value="1"/>
</dbReference>
<evidence type="ECO:0000313" key="11">
    <source>
        <dbReference type="RefSeq" id="XP_013391502.1"/>
    </source>
</evidence>
<dbReference type="SMART" id="SM00382">
    <property type="entry name" value="AAA"/>
    <property type="match status" value="1"/>
</dbReference>
<feature type="transmembrane region" description="Helical" evidence="1">
    <location>
        <begin position="20"/>
        <end position="37"/>
    </location>
</feature>
<dbReference type="RefSeq" id="XP_013391500.1">
    <property type="nucleotide sequence ID" value="XM_013536046.1"/>
</dbReference>
<dbReference type="KEGG" id="lak:106159679"/>
<dbReference type="RefSeq" id="XP_013391498.1">
    <property type="nucleotide sequence ID" value="XM_013536044.1"/>
</dbReference>
<sequence>MPKAKRLEALVSILRYPGEVLTWLGLIQFFVFALFRFPAVGITKEILYDGEEEGFKCNLTGYYATPTAATPKETLACYKIYKGPVTVSILLAVQAIAILVMWGGYFIYARFCNEVLEHSNLSVLYGGCHDRRARLVTLYRIQTFCRVLTEILFVSIKVSNINVNVRSYHVCSSTFNQFVHEEDDHTNLTTPTLICSVTRFHDKTVFLHALLVIDIVSLILALIDLTVVCIHDPDYLFPGHRKMQVDDDSANQSLTSMRYTSTPVAPPVIHVPQPVPYFYHSHHMGSLTKALEKHSFVAVTGPHGCGKTQLALNFAQSQQKEYGITLAWWLPGTSASALEHSLYILHERMHLNMPFAAEENANVRVEGLLTGTIAQLSKRFGRILLIFEDVNELGAMIENAFSRRDKFIVILTSNNPAVIQDEDLVVRIEGFSDNETMDFFKMEDSFQNAADNDIVDVGQTLGNLPFGLAVARSYISHAESDIQDYVHNISDMSNTGTMQTIQKKFLGQHHKKTLVQALLLSFDRMRHGGYKEAMKAFEIVAYFSPQDIPSFLLHNGQNDKMDDFLTKLKKYSLVARDDIDGIQMLSVHKAVQLALMMEIQKQDPNHALKRAIFALLGHMERDMRCAQHYKISTLLLPHLESVLKHCLSMELDFEGSIGRICLLNMLGNLYAKKGMVIMAEAELKRAKQLVFDLLRTSEDQLYAEAISRIMVRRRMSFREVTSDLMTSTKADLLMNMLSETSYNSMDENDLLKLLCTQVFKHPDIKALQAKLGPVVVELHTQLTPEMYLDLVEEQVGTPLGKMRRIYLAEIFISILYSYGSLYFCQNPSSVRNDQKQLYISDLRLAKRLCQLLDSAFHYKSIYLIVADRNALLCLDFEYSKLTQKELIKNLEHAKARYGDLLHDHDDYYYAGVLKLTSLHSDPYHRVFCHRQIVRCYILFINLETYADIPQLLREGQKHCDRMLQIVEEAQEAGYKIPQTSLFYNTAAEFVLLHNTPGYTEMSIEYYNQSYEAEVVKAKVTGALLEAVLGLTKIYKQEGKHEDAFAYAQEGLRFAKRQPLFAKYQDEALRLVRQIKIEHPSVSRGVCAVR</sequence>
<dbReference type="RefSeq" id="XP_013391495.1">
    <property type="nucleotide sequence ID" value="XM_013536041.1"/>
</dbReference>
<dbReference type="Proteomes" id="UP000085678">
    <property type="component" value="Unplaced"/>
</dbReference>